<dbReference type="InterPro" id="IPR006073">
    <property type="entry name" value="GTP-bd"/>
</dbReference>
<feature type="domain" description="G" evidence="1">
    <location>
        <begin position="10"/>
        <end position="49"/>
    </location>
</feature>
<name>A0A7J3ZJH1_9CREN</name>
<evidence type="ECO:0000313" key="2">
    <source>
        <dbReference type="EMBL" id="HHQ80245.1"/>
    </source>
</evidence>
<evidence type="ECO:0000259" key="1">
    <source>
        <dbReference type="Pfam" id="PF01926"/>
    </source>
</evidence>
<proteinExistence type="predicted"/>
<dbReference type="AlphaFoldDB" id="A0A7J3ZJH1"/>
<dbReference type="GO" id="GO:0005525">
    <property type="term" value="F:GTP binding"/>
    <property type="evidence" value="ECO:0007669"/>
    <property type="project" value="InterPro"/>
</dbReference>
<dbReference type="SUPFAM" id="SSF52540">
    <property type="entry name" value="P-loop containing nucleoside triphosphate hydrolases"/>
    <property type="match status" value="1"/>
</dbReference>
<dbReference type="EMBL" id="DRZC01000030">
    <property type="protein sequence ID" value="HHQ80245.1"/>
    <property type="molecule type" value="Genomic_DNA"/>
</dbReference>
<gene>
    <name evidence="2" type="ORF">ENM78_02110</name>
</gene>
<protein>
    <recommendedName>
        <fullName evidence="1">G domain-containing protein</fullName>
    </recommendedName>
</protein>
<accession>A0A7J3ZJH1</accession>
<comment type="caution">
    <text evidence="2">The sequence shown here is derived from an EMBL/GenBank/DDBJ whole genome shotgun (WGS) entry which is preliminary data.</text>
</comment>
<reference evidence="2" key="1">
    <citation type="journal article" date="2020" name="mSystems">
        <title>Genome- and Community-Level Interaction Insights into Carbon Utilization and Element Cycling Functions of Hydrothermarchaeota in Hydrothermal Sediment.</title>
        <authorList>
            <person name="Zhou Z."/>
            <person name="Liu Y."/>
            <person name="Xu W."/>
            <person name="Pan J."/>
            <person name="Luo Z.H."/>
            <person name="Li M."/>
        </authorList>
    </citation>
    <scope>NUCLEOTIDE SEQUENCE [LARGE SCALE GENOMIC DNA]</scope>
    <source>
        <strain evidence="2">SpSt-1116</strain>
    </source>
</reference>
<organism evidence="2">
    <name type="scientific">Fervidicoccus fontis</name>
    <dbReference type="NCBI Taxonomy" id="683846"/>
    <lineage>
        <taxon>Archaea</taxon>
        <taxon>Thermoproteota</taxon>
        <taxon>Thermoprotei</taxon>
        <taxon>Fervidicoccales</taxon>
        <taxon>Fervidicoccaceae</taxon>
        <taxon>Fervidicoccus</taxon>
    </lineage>
</organism>
<dbReference type="Gene3D" id="3.40.50.300">
    <property type="entry name" value="P-loop containing nucleotide triphosphate hydrolases"/>
    <property type="match status" value="1"/>
</dbReference>
<dbReference type="InterPro" id="IPR027417">
    <property type="entry name" value="P-loop_NTPase"/>
</dbReference>
<sequence length="87" mass="9415">MGNYRPPLLGVVGKTNVGKTTFFSAATLATAEISNRPFTTIKPNLGVAYVRHKCPHVEFGMSGCNPRAGFCCNGVRFVRVELIDVRG</sequence>
<dbReference type="Pfam" id="PF01926">
    <property type="entry name" value="MMR_HSR1"/>
    <property type="match status" value="1"/>
</dbReference>
<dbReference type="PRINTS" id="PR00326">
    <property type="entry name" value="GTP1OBG"/>
</dbReference>